<dbReference type="EMBL" id="JAWZYT010000423">
    <property type="protein sequence ID" value="KAK4323714.1"/>
    <property type="molecule type" value="Genomic_DNA"/>
</dbReference>
<name>A0AAE1QBX2_9EUCA</name>
<sequence>MEYNTGHPATIVLTAARNNFALLQEHGESSTLTHWNVFSSVVNLFNKHLCPLHFVKTLYLAWEVTYEKYKLNLKALSTIRLYLVSDAMECLARQGVRVLGPWKVAVQAVIGFLRYCELKPSMKGFCHSESVKRWVLDVFCDANLCPDFNIRLDMLLIIQVWWCNYGVFQGVDVWERIISGLMQLYQYIDVTHNFIPEDRRYDLCRPLFRVLYALNKVGHLKETFKKATQQIESLSVGPEARFVARMVELVSDGVAMTKQRFQSKSLNAENTMGMLEMFLVQLGTNSSRLPKFFSSHPSPRRWLSY</sequence>
<reference evidence="1" key="1">
    <citation type="submission" date="2023-11" db="EMBL/GenBank/DDBJ databases">
        <title>Genome assemblies of two species of porcelain crab, Petrolisthes cinctipes and Petrolisthes manimaculis (Anomura: Porcellanidae).</title>
        <authorList>
            <person name="Angst P."/>
        </authorList>
    </citation>
    <scope>NUCLEOTIDE SEQUENCE</scope>
    <source>
        <strain evidence="1">PB745_02</strain>
        <tissue evidence="1">Gill</tissue>
    </source>
</reference>
<keyword evidence="2" id="KW-1185">Reference proteome</keyword>
<gene>
    <name evidence="1" type="ORF">Pmani_005604</name>
</gene>
<protein>
    <submittedName>
        <fullName evidence="1">Uncharacterized protein</fullName>
    </submittedName>
</protein>
<organism evidence="1 2">
    <name type="scientific">Petrolisthes manimaculis</name>
    <dbReference type="NCBI Taxonomy" id="1843537"/>
    <lineage>
        <taxon>Eukaryota</taxon>
        <taxon>Metazoa</taxon>
        <taxon>Ecdysozoa</taxon>
        <taxon>Arthropoda</taxon>
        <taxon>Crustacea</taxon>
        <taxon>Multicrustacea</taxon>
        <taxon>Malacostraca</taxon>
        <taxon>Eumalacostraca</taxon>
        <taxon>Eucarida</taxon>
        <taxon>Decapoda</taxon>
        <taxon>Pleocyemata</taxon>
        <taxon>Anomura</taxon>
        <taxon>Galatheoidea</taxon>
        <taxon>Porcellanidae</taxon>
        <taxon>Petrolisthes</taxon>
    </lineage>
</organism>
<dbReference type="Proteomes" id="UP001292094">
    <property type="component" value="Unassembled WGS sequence"/>
</dbReference>
<proteinExistence type="predicted"/>
<dbReference type="AlphaFoldDB" id="A0AAE1QBX2"/>
<accession>A0AAE1QBX2</accession>
<comment type="caution">
    <text evidence="1">The sequence shown here is derived from an EMBL/GenBank/DDBJ whole genome shotgun (WGS) entry which is preliminary data.</text>
</comment>
<evidence type="ECO:0000313" key="2">
    <source>
        <dbReference type="Proteomes" id="UP001292094"/>
    </source>
</evidence>
<evidence type="ECO:0000313" key="1">
    <source>
        <dbReference type="EMBL" id="KAK4323714.1"/>
    </source>
</evidence>